<evidence type="ECO:0000313" key="2">
    <source>
        <dbReference type="Proteomes" id="UP000499080"/>
    </source>
</evidence>
<comment type="caution">
    <text evidence="1">The sequence shown here is derived from an EMBL/GenBank/DDBJ whole genome shotgun (WGS) entry which is preliminary data.</text>
</comment>
<reference evidence="1 2" key="1">
    <citation type="journal article" date="2019" name="Sci. Rep.">
        <title>Orb-weaving spider Araneus ventricosus genome elucidates the spidroin gene catalogue.</title>
        <authorList>
            <person name="Kono N."/>
            <person name="Nakamura H."/>
            <person name="Ohtoshi R."/>
            <person name="Moran D.A.P."/>
            <person name="Shinohara A."/>
            <person name="Yoshida Y."/>
            <person name="Fujiwara M."/>
            <person name="Mori M."/>
            <person name="Tomita M."/>
            <person name="Arakawa K."/>
        </authorList>
    </citation>
    <scope>NUCLEOTIDE SEQUENCE [LARGE SCALE GENOMIC DNA]</scope>
</reference>
<gene>
    <name evidence="1" type="ORF">AVEN_86626_1</name>
</gene>
<dbReference type="AlphaFoldDB" id="A0A4Y2HVJ3"/>
<organism evidence="1 2">
    <name type="scientific">Araneus ventricosus</name>
    <name type="common">Orbweaver spider</name>
    <name type="synonym">Epeira ventricosa</name>
    <dbReference type="NCBI Taxonomy" id="182803"/>
    <lineage>
        <taxon>Eukaryota</taxon>
        <taxon>Metazoa</taxon>
        <taxon>Ecdysozoa</taxon>
        <taxon>Arthropoda</taxon>
        <taxon>Chelicerata</taxon>
        <taxon>Arachnida</taxon>
        <taxon>Araneae</taxon>
        <taxon>Araneomorphae</taxon>
        <taxon>Entelegynae</taxon>
        <taxon>Araneoidea</taxon>
        <taxon>Araneidae</taxon>
        <taxon>Araneus</taxon>
    </lineage>
</organism>
<keyword evidence="2" id="KW-1185">Reference proteome</keyword>
<dbReference type="Proteomes" id="UP000499080">
    <property type="component" value="Unassembled WGS sequence"/>
</dbReference>
<name>A0A4Y2HVJ3_ARAVE</name>
<proteinExistence type="predicted"/>
<accession>A0A4Y2HVJ3</accession>
<protein>
    <submittedName>
        <fullName evidence="1">Uncharacterized protein</fullName>
    </submittedName>
</protein>
<sequence length="92" mass="10557">MSVRFKKDLNSLSGKFNTLGTRTTSLSGNAFLNTLRIEDKEGQKPYFSIRAIFGKAPREKYVHDLLRGYGIPFYSQKKHHNFHMQKGGHRVG</sequence>
<dbReference type="EMBL" id="BGPR01002188">
    <property type="protein sequence ID" value="GBM69292.1"/>
    <property type="molecule type" value="Genomic_DNA"/>
</dbReference>
<evidence type="ECO:0000313" key="1">
    <source>
        <dbReference type="EMBL" id="GBM69292.1"/>
    </source>
</evidence>